<keyword evidence="2" id="KW-0012">Acyltransferase</keyword>
<proteinExistence type="predicted"/>
<dbReference type="RefSeq" id="WP_388626758.1">
    <property type="nucleotide sequence ID" value="NZ_JBIAUT010000003.1"/>
</dbReference>
<evidence type="ECO:0000313" key="3">
    <source>
        <dbReference type="Proteomes" id="UP001602123"/>
    </source>
</evidence>
<keyword evidence="2" id="KW-0808">Transferase</keyword>
<dbReference type="InterPro" id="IPR000182">
    <property type="entry name" value="GNAT_dom"/>
</dbReference>
<feature type="domain" description="N-acetyltransferase" evidence="1">
    <location>
        <begin position="1"/>
        <end position="145"/>
    </location>
</feature>
<dbReference type="Proteomes" id="UP001602123">
    <property type="component" value="Unassembled WGS sequence"/>
</dbReference>
<dbReference type="PROSITE" id="PS51186">
    <property type="entry name" value="GNAT"/>
    <property type="match status" value="1"/>
</dbReference>
<dbReference type="EMBL" id="JBIAUT010000003">
    <property type="protein sequence ID" value="MFF4217069.1"/>
    <property type="molecule type" value="Genomic_DNA"/>
</dbReference>
<dbReference type="GO" id="GO:0016746">
    <property type="term" value="F:acyltransferase activity"/>
    <property type="evidence" value="ECO:0007669"/>
    <property type="project" value="UniProtKB-KW"/>
</dbReference>
<reference evidence="2 3" key="1">
    <citation type="submission" date="2024-10" db="EMBL/GenBank/DDBJ databases">
        <title>The Natural Products Discovery Center: Release of the First 8490 Sequenced Strains for Exploring Actinobacteria Biosynthetic Diversity.</title>
        <authorList>
            <person name="Kalkreuter E."/>
            <person name="Kautsar S.A."/>
            <person name="Yang D."/>
            <person name="Bader C.D."/>
            <person name="Teijaro C.N."/>
            <person name="Fluegel L."/>
            <person name="Davis C.M."/>
            <person name="Simpson J.R."/>
            <person name="Lauterbach L."/>
            <person name="Steele A.D."/>
            <person name="Gui C."/>
            <person name="Meng S."/>
            <person name="Li G."/>
            <person name="Viehrig K."/>
            <person name="Ye F."/>
            <person name="Su P."/>
            <person name="Kiefer A.F."/>
            <person name="Nichols A."/>
            <person name="Cepeda A.J."/>
            <person name="Yan W."/>
            <person name="Fan B."/>
            <person name="Jiang Y."/>
            <person name="Adhikari A."/>
            <person name="Zheng C.-J."/>
            <person name="Schuster L."/>
            <person name="Cowan T.M."/>
            <person name="Smanski M.J."/>
            <person name="Chevrette M.G."/>
            <person name="De Carvalho L.P.S."/>
            <person name="Shen B."/>
        </authorList>
    </citation>
    <scope>NUCLEOTIDE SEQUENCE [LARGE SCALE GENOMIC DNA]</scope>
    <source>
        <strain evidence="2 3">NPDC001650</strain>
    </source>
</reference>
<sequence length="157" mass="17760">MILARSAWLEDQGLPNWRENAAELAGQAKNPDGDVWVLADDAGQIIGCTTIQDQTPPWGWTAEELAEPAHYLYSSVTDPAYREHKPGTTMALRAVDRAVTEGKTWVRRGCNFPELVTYNESQGFTLVHEVQRTHHRFYLMARHAEPIAGLERAFREL</sequence>
<organism evidence="2 3">
    <name type="scientific">Streptomyces nondiastaticus</name>
    <dbReference type="NCBI Taxonomy" id="3154512"/>
    <lineage>
        <taxon>Bacteria</taxon>
        <taxon>Bacillati</taxon>
        <taxon>Actinomycetota</taxon>
        <taxon>Actinomycetes</taxon>
        <taxon>Kitasatosporales</taxon>
        <taxon>Streptomycetaceae</taxon>
        <taxon>Streptomyces</taxon>
    </lineage>
</organism>
<protein>
    <submittedName>
        <fullName evidence="2">GNAT family N-acetyltransferase</fullName>
        <ecNumber evidence="2">2.3.1.-</ecNumber>
    </submittedName>
</protein>
<comment type="caution">
    <text evidence="2">The sequence shown here is derived from an EMBL/GenBank/DDBJ whole genome shotgun (WGS) entry which is preliminary data.</text>
</comment>
<evidence type="ECO:0000313" key="2">
    <source>
        <dbReference type="EMBL" id="MFF4217069.1"/>
    </source>
</evidence>
<dbReference type="InterPro" id="IPR016181">
    <property type="entry name" value="Acyl_CoA_acyltransferase"/>
</dbReference>
<accession>A0ABW6TWX1</accession>
<evidence type="ECO:0000259" key="1">
    <source>
        <dbReference type="PROSITE" id="PS51186"/>
    </source>
</evidence>
<dbReference type="EC" id="2.3.1.-" evidence="2"/>
<dbReference type="Gene3D" id="3.40.630.30">
    <property type="match status" value="1"/>
</dbReference>
<dbReference type="Pfam" id="PF00583">
    <property type="entry name" value="Acetyltransf_1"/>
    <property type="match status" value="1"/>
</dbReference>
<keyword evidence="3" id="KW-1185">Reference proteome</keyword>
<name>A0ABW6TWX1_9ACTN</name>
<dbReference type="SUPFAM" id="SSF55729">
    <property type="entry name" value="Acyl-CoA N-acyltransferases (Nat)"/>
    <property type="match status" value="1"/>
</dbReference>
<gene>
    <name evidence="2" type="ORF">ACFYZM_12435</name>
</gene>